<reference evidence="8 9" key="1">
    <citation type="submission" date="2021-03" db="EMBL/GenBank/DDBJ databases">
        <title>Genomic Encyclopedia of Type Strains, Phase IV (KMG-IV): sequencing the most valuable type-strain genomes for metagenomic binning, comparative biology and taxonomic classification.</title>
        <authorList>
            <person name="Goeker M."/>
        </authorList>
    </citation>
    <scope>NUCLEOTIDE SEQUENCE [LARGE SCALE GENOMIC DNA]</scope>
    <source>
        <strain evidence="8 9">DSM 27138</strain>
    </source>
</reference>
<dbReference type="InterPro" id="IPR001555">
    <property type="entry name" value="GART_AS"/>
</dbReference>
<evidence type="ECO:0000256" key="3">
    <source>
        <dbReference type="ARBA" id="ARBA00022755"/>
    </source>
</evidence>
<dbReference type="EC" id="2.1.2.2" evidence="6"/>
<evidence type="ECO:0000313" key="8">
    <source>
        <dbReference type="EMBL" id="MBP2019453.1"/>
    </source>
</evidence>
<dbReference type="InterPro" id="IPR004607">
    <property type="entry name" value="GART"/>
</dbReference>
<evidence type="ECO:0000256" key="6">
    <source>
        <dbReference type="HAMAP-Rule" id="MF_01930"/>
    </source>
</evidence>
<evidence type="ECO:0000313" key="9">
    <source>
        <dbReference type="Proteomes" id="UP001519289"/>
    </source>
</evidence>
<proteinExistence type="inferred from homology"/>
<dbReference type="PANTHER" id="PTHR43369:SF2">
    <property type="entry name" value="PHOSPHORIBOSYLGLYCINAMIDE FORMYLTRANSFERASE"/>
    <property type="match status" value="1"/>
</dbReference>
<evidence type="ECO:0000256" key="1">
    <source>
        <dbReference type="ARBA" id="ARBA00005054"/>
    </source>
</evidence>
<evidence type="ECO:0000256" key="4">
    <source>
        <dbReference type="ARBA" id="ARBA00038440"/>
    </source>
</evidence>
<sequence>MIRIGVLISGNGSNLQAILDACREGRIPGEVVVVLSDKADAFGLERAHRAGVEAIHVDPAAYPTRTAFDAALAELLQAREVDLVCLAGYMRLVRKPMLTAFPDRILNIHPSLLPAFPGLDAQGQALAYGVKVAGCTVHFVTAGMDEGPIILQAAVPVLEDDTHEDLRARIQAEEHRIYPEAVRLFAEGRLRIEGRRVRILSPTAQEGDS</sequence>
<feature type="domain" description="Formyl transferase N-terminal" evidence="7">
    <location>
        <begin position="3"/>
        <end position="182"/>
    </location>
</feature>
<dbReference type="RefSeq" id="WP_209467560.1">
    <property type="nucleotide sequence ID" value="NZ_JAGGLG010000028.1"/>
</dbReference>
<dbReference type="InterPro" id="IPR002376">
    <property type="entry name" value="Formyl_transf_N"/>
</dbReference>
<feature type="active site" description="Proton donor" evidence="6">
    <location>
        <position position="109"/>
    </location>
</feature>
<keyword evidence="2 6" id="KW-0808">Transferase</keyword>
<dbReference type="PANTHER" id="PTHR43369">
    <property type="entry name" value="PHOSPHORIBOSYLGLYCINAMIDE FORMYLTRANSFERASE"/>
    <property type="match status" value="1"/>
</dbReference>
<comment type="caution">
    <text evidence="8">The sequence shown here is derived from an EMBL/GenBank/DDBJ whole genome shotgun (WGS) entry which is preliminary data.</text>
</comment>
<dbReference type="Pfam" id="PF00551">
    <property type="entry name" value="Formyl_trans_N"/>
    <property type="match status" value="1"/>
</dbReference>
<dbReference type="Gene3D" id="3.40.50.170">
    <property type="entry name" value="Formyl transferase, N-terminal domain"/>
    <property type="match status" value="1"/>
</dbReference>
<dbReference type="SUPFAM" id="SSF53328">
    <property type="entry name" value="Formyltransferase"/>
    <property type="match status" value="1"/>
</dbReference>
<dbReference type="InterPro" id="IPR036477">
    <property type="entry name" value="Formyl_transf_N_sf"/>
</dbReference>
<comment type="function">
    <text evidence="6">Catalyzes the transfer of a formyl group from 10-formyltetrahydrofolate to 5-phospho-ribosyl-glycinamide (GAR), producing 5-phospho-ribosyl-N-formylglycinamide (FGAR) and tetrahydrofolate.</text>
</comment>
<feature type="binding site" evidence="6">
    <location>
        <begin position="12"/>
        <end position="14"/>
    </location>
    <ligand>
        <name>N(1)-(5-phospho-beta-D-ribosyl)glycinamide</name>
        <dbReference type="ChEBI" id="CHEBI:143788"/>
    </ligand>
</feature>
<gene>
    <name evidence="6" type="primary">purN</name>
    <name evidence="8" type="ORF">J2Z79_002892</name>
</gene>
<evidence type="ECO:0000256" key="2">
    <source>
        <dbReference type="ARBA" id="ARBA00022679"/>
    </source>
</evidence>
<organism evidence="8 9">
    <name type="scientific">Symbiobacterium terraclitae</name>
    <dbReference type="NCBI Taxonomy" id="557451"/>
    <lineage>
        <taxon>Bacteria</taxon>
        <taxon>Bacillati</taxon>
        <taxon>Bacillota</taxon>
        <taxon>Clostridia</taxon>
        <taxon>Eubacteriales</taxon>
        <taxon>Symbiobacteriaceae</taxon>
        <taxon>Symbiobacterium</taxon>
    </lineage>
</organism>
<feature type="site" description="Raises pKa of active site His" evidence="6">
    <location>
        <position position="145"/>
    </location>
</feature>
<comment type="catalytic activity">
    <reaction evidence="5 6">
        <text>N(1)-(5-phospho-beta-D-ribosyl)glycinamide + (6R)-10-formyltetrahydrofolate = N(2)-formyl-N(1)-(5-phospho-beta-D-ribosyl)glycinamide + (6S)-5,6,7,8-tetrahydrofolate + H(+)</text>
        <dbReference type="Rhea" id="RHEA:15053"/>
        <dbReference type="ChEBI" id="CHEBI:15378"/>
        <dbReference type="ChEBI" id="CHEBI:57453"/>
        <dbReference type="ChEBI" id="CHEBI:143788"/>
        <dbReference type="ChEBI" id="CHEBI:147286"/>
        <dbReference type="ChEBI" id="CHEBI:195366"/>
        <dbReference type="EC" id="2.1.2.2"/>
    </reaction>
</comment>
<protein>
    <recommendedName>
        <fullName evidence="6">Phosphoribosylglycinamide formyltransferase</fullName>
        <ecNumber evidence="6">2.1.2.2</ecNumber>
    </recommendedName>
    <alternativeName>
        <fullName evidence="6">5'-phosphoribosylglycinamide transformylase</fullName>
    </alternativeName>
    <alternativeName>
        <fullName evidence="6">GAR transformylase</fullName>
        <shortName evidence="6">GART</shortName>
    </alternativeName>
</protein>
<name>A0ABS4JV74_9FIRM</name>
<dbReference type="CDD" id="cd08645">
    <property type="entry name" value="FMT_core_GART"/>
    <property type="match status" value="1"/>
</dbReference>
<feature type="binding site" evidence="6">
    <location>
        <position position="107"/>
    </location>
    <ligand>
        <name>(6R)-10-formyltetrahydrofolate</name>
        <dbReference type="ChEBI" id="CHEBI:195366"/>
    </ligand>
</feature>
<feature type="binding site" evidence="6">
    <location>
        <position position="65"/>
    </location>
    <ligand>
        <name>(6R)-10-formyltetrahydrofolate</name>
        <dbReference type="ChEBI" id="CHEBI:195366"/>
    </ligand>
</feature>
<comment type="pathway">
    <text evidence="1 6">Purine metabolism; IMP biosynthesis via de novo pathway; N(2)-formyl-N(1)-(5-phospho-D-ribosyl)glycinamide from N(1)-(5-phospho-D-ribosyl)glycinamide (10-formyl THF route): step 1/1.</text>
</comment>
<dbReference type="Proteomes" id="UP001519289">
    <property type="component" value="Unassembled WGS sequence"/>
</dbReference>
<accession>A0ABS4JV74</accession>
<feature type="binding site" evidence="6">
    <location>
        <begin position="90"/>
        <end position="93"/>
    </location>
    <ligand>
        <name>(6R)-10-formyltetrahydrofolate</name>
        <dbReference type="ChEBI" id="CHEBI:195366"/>
    </ligand>
</feature>
<dbReference type="PROSITE" id="PS00373">
    <property type="entry name" value="GART"/>
    <property type="match status" value="1"/>
</dbReference>
<dbReference type="HAMAP" id="MF_01930">
    <property type="entry name" value="PurN"/>
    <property type="match status" value="1"/>
</dbReference>
<dbReference type="EMBL" id="JAGGLG010000028">
    <property type="protein sequence ID" value="MBP2019453.1"/>
    <property type="molecule type" value="Genomic_DNA"/>
</dbReference>
<keyword evidence="9" id="KW-1185">Reference proteome</keyword>
<dbReference type="GO" id="GO:0004644">
    <property type="term" value="F:phosphoribosylglycinamide formyltransferase activity"/>
    <property type="evidence" value="ECO:0007669"/>
    <property type="project" value="UniProtKB-EC"/>
</dbReference>
<keyword evidence="3 6" id="KW-0658">Purine biosynthesis</keyword>
<comment type="similarity">
    <text evidence="4 6">Belongs to the GART family.</text>
</comment>
<dbReference type="NCBIfam" id="TIGR00639">
    <property type="entry name" value="PurN"/>
    <property type="match status" value="1"/>
</dbReference>
<evidence type="ECO:0000256" key="5">
    <source>
        <dbReference type="ARBA" id="ARBA00047664"/>
    </source>
</evidence>
<evidence type="ECO:0000259" key="7">
    <source>
        <dbReference type="Pfam" id="PF00551"/>
    </source>
</evidence>